<evidence type="ECO:0000313" key="1">
    <source>
        <dbReference type="EMBL" id="KKN68338.1"/>
    </source>
</evidence>
<comment type="caution">
    <text evidence="1">The sequence shown here is derived from an EMBL/GenBank/DDBJ whole genome shotgun (WGS) entry which is preliminary data.</text>
</comment>
<reference evidence="1" key="1">
    <citation type="journal article" date="2015" name="Nature">
        <title>Complex archaea that bridge the gap between prokaryotes and eukaryotes.</title>
        <authorList>
            <person name="Spang A."/>
            <person name="Saw J.H."/>
            <person name="Jorgensen S.L."/>
            <person name="Zaremba-Niedzwiedzka K."/>
            <person name="Martijn J."/>
            <person name="Lind A.E."/>
            <person name="van Eijk R."/>
            <person name="Schleper C."/>
            <person name="Guy L."/>
            <person name="Ettema T.J."/>
        </authorList>
    </citation>
    <scope>NUCLEOTIDE SEQUENCE</scope>
</reference>
<dbReference type="EMBL" id="LAZR01000451">
    <property type="protein sequence ID" value="KKN68338.1"/>
    <property type="molecule type" value="Genomic_DNA"/>
</dbReference>
<protein>
    <recommendedName>
        <fullName evidence="2">PD-(D/E)XK endonuclease-like domain-containing protein</fullName>
    </recommendedName>
</protein>
<accession>A0A0F9VRG5</accession>
<name>A0A0F9VRG5_9ZZZZ</name>
<gene>
    <name evidence="1" type="ORF">LCGC14_0452140</name>
</gene>
<organism evidence="1">
    <name type="scientific">marine sediment metagenome</name>
    <dbReference type="NCBI Taxonomy" id="412755"/>
    <lineage>
        <taxon>unclassified sequences</taxon>
        <taxon>metagenomes</taxon>
        <taxon>ecological metagenomes</taxon>
    </lineage>
</organism>
<dbReference type="InterPro" id="IPR011604">
    <property type="entry name" value="PDDEXK-like_dom_sf"/>
</dbReference>
<proteinExistence type="predicted"/>
<evidence type="ECO:0008006" key="2">
    <source>
        <dbReference type="Google" id="ProtNLM"/>
    </source>
</evidence>
<sequence length="202" mass="23463">MLDPNYSKDLEFEEETHIYRYKGRRFMSVTQVLETVGISDFSMVPAKILERAQNYGTAVHKTIELFEKNELDEDSLDLRLVEVLEQWKTFKKDLNVNILLSEQKLFSLKYCYAGTMDAVLTLDHGPISILDIKTGQSYPSHQIQTSAYEQLWRENRSDKHPRLVNRYTLLISDESYQLVPNTTKNDLNVFLSAVQVVNYKGS</sequence>
<dbReference type="Gene3D" id="3.90.320.10">
    <property type="match status" value="1"/>
</dbReference>
<dbReference type="AlphaFoldDB" id="A0A0F9VRG5"/>